<dbReference type="InterPro" id="IPR020845">
    <property type="entry name" value="AMP-binding_CS"/>
</dbReference>
<dbReference type="AlphaFoldDB" id="A0A1U7PIA6"/>
<feature type="domain" description="AMP-dependent synthetase/ligase" evidence="3">
    <location>
        <begin position="13"/>
        <end position="381"/>
    </location>
</feature>
<dbReference type="Pfam" id="PF13193">
    <property type="entry name" value="AMP-binding_C"/>
    <property type="match status" value="1"/>
</dbReference>
<evidence type="ECO:0000259" key="3">
    <source>
        <dbReference type="Pfam" id="PF00501"/>
    </source>
</evidence>
<evidence type="ECO:0000313" key="6">
    <source>
        <dbReference type="Proteomes" id="UP000187550"/>
    </source>
</evidence>
<dbReference type="Pfam" id="PF00501">
    <property type="entry name" value="AMP-binding"/>
    <property type="match status" value="1"/>
</dbReference>
<dbReference type="STRING" id="550447.SAMN05428946_0890"/>
<keyword evidence="2 5" id="KW-0436">Ligase</keyword>
<dbReference type="GO" id="GO:0016878">
    <property type="term" value="F:acid-thiol ligase activity"/>
    <property type="evidence" value="ECO:0007669"/>
    <property type="project" value="UniProtKB-ARBA"/>
</dbReference>
<dbReference type="PANTHER" id="PTHR43767:SF1">
    <property type="entry name" value="NONRIBOSOMAL PEPTIDE SYNTHASE PES1 (EUROFUNG)-RELATED"/>
    <property type="match status" value="1"/>
</dbReference>
<dbReference type="PANTHER" id="PTHR43767">
    <property type="entry name" value="LONG-CHAIN-FATTY-ACID--COA LIGASE"/>
    <property type="match status" value="1"/>
</dbReference>
<dbReference type="InterPro" id="IPR025110">
    <property type="entry name" value="AMP-bd_C"/>
</dbReference>
<dbReference type="InterPro" id="IPR000873">
    <property type="entry name" value="AMP-dep_synth/lig_dom"/>
</dbReference>
<proteinExistence type="inferred from homology"/>
<dbReference type="PROSITE" id="PS00455">
    <property type="entry name" value="AMP_BINDING"/>
    <property type="match status" value="1"/>
</dbReference>
<evidence type="ECO:0000313" key="5">
    <source>
        <dbReference type="EMBL" id="SIT72676.1"/>
    </source>
</evidence>
<dbReference type="FunFam" id="3.30.300.30:FF:000008">
    <property type="entry name" value="2,3-dihydroxybenzoate-AMP ligase"/>
    <property type="match status" value="1"/>
</dbReference>
<dbReference type="RefSeq" id="WP_076757123.1">
    <property type="nucleotide sequence ID" value="NZ_FTPL01000001.1"/>
</dbReference>
<gene>
    <name evidence="5" type="ORF">SAMN05428946_0890</name>
</gene>
<dbReference type="EMBL" id="FTPL01000001">
    <property type="protein sequence ID" value="SIT72676.1"/>
    <property type="molecule type" value="Genomic_DNA"/>
</dbReference>
<dbReference type="InterPro" id="IPR050237">
    <property type="entry name" value="ATP-dep_AMP-bd_enzyme"/>
</dbReference>
<dbReference type="SUPFAM" id="SSF56801">
    <property type="entry name" value="Acetyl-CoA synthetase-like"/>
    <property type="match status" value="1"/>
</dbReference>
<evidence type="ECO:0000256" key="2">
    <source>
        <dbReference type="ARBA" id="ARBA00022598"/>
    </source>
</evidence>
<dbReference type="InterPro" id="IPR045851">
    <property type="entry name" value="AMP-bd_C_sf"/>
</dbReference>
<reference evidence="6" key="1">
    <citation type="submission" date="2017-01" db="EMBL/GenBank/DDBJ databases">
        <authorList>
            <person name="Varghese N."/>
            <person name="Submissions S."/>
        </authorList>
    </citation>
    <scope>NUCLEOTIDE SEQUENCE [LARGE SCALE GENOMIC DNA]</scope>
    <source>
        <strain evidence="6">MNA4</strain>
    </source>
</reference>
<dbReference type="InterPro" id="IPR042099">
    <property type="entry name" value="ANL_N_sf"/>
</dbReference>
<evidence type="ECO:0000256" key="1">
    <source>
        <dbReference type="ARBA" id="ARBA00006432"/>
    </source>
</evidence>
<dbReference type="Proteomes" id="UP000187550">
    <property type="component" value="Unassembled WGS sequence"/>
</dbReference>
<comment type="similarity">
    <text evidence="1">Belongs to the ATP-dependent AMP-binding enzyme family.</text>
</comment>
<dbReference type="OrthoDB" id="9778383at2"/>
<dbReference type="Gene3D" id="3.30.300.30">
    <property type="match status" value="1"/>
</dbReference>
<keyword evidence="6" id="KW-1185">Reference proteome</keyword>
<dbReference type="Gene3D" id="3.40.50.12780">
    <property type="entry name" value="N-terminal domain of ligase-like"/>
    <property type="match status" value="1"/>
</dbReference>
<accession>A0A1U7PIA6</accession>
<organism evidence="5 6">
    <name type="scientific">Edaphobacillus lindanitolerans</name>
    <dbReference type="NCBI Taxonomy" id="550447"/>
    <lineage>
        <taxon>Bacteria</taxon>
        <taxon>Bacillati</taxon>
        <taxon>Bacillota</taxon>
        <taxon>Bacilli</taxon>
        <taxon>Bacillales</taxon>
        <taxon>Bacillaceae</taxon>
        <taxon>Edaphobacillus</taxon>
    </lineage>
</organism>
<feature type="domain" description="AMP-binding enzyme C-terminal" evidence="4">
    <location>
        <begin position="431"/>
        <end position="506"/>
    </location>
</feature>
<name>A0A1U7PIA6_9BACI</name>
<protein>
    <submittedName>
        <fullName evidence="5">Crotonobetaine/carnitine-CoA ligase</fullName>
    </submittedName>
</protein>
<sequence>MDIIGNRTLPQVLREQAGRYPEKAFIVFEDATGIRITKTYAEFFSDVISFSRSLFNLGIRKGDHFTVHLPNNPEFLAIWFAAAELGAVMVPTNILSTADEMKYLITHSDSVLLITEEEHLAKFDTIKNEIPAVRHTIVTRSKGPDHTLSFEQLVLEGRDLHMPLPEVHPEDVVGMLYTSGTTSRPKGVQVTNANYIFTGELMSKTIGLTPEDRTFTVLPMFHGNAQYYTCMPALIAGGSIALTERFSASRYFKQAKALGGTVGSLFAAPIRMILSKDYDPADRDNPLRLILFAQSVGRQELDEFESRYDTRLYQLYGMTETVGIPLMNQPYSMPNNLSIGRPTLGYEVKLIDEAGKEVQEGSAGQIAVKGTPGRTIMKGYFKNPEATEAAVRDGWLMTGDNARLGDDGNFYFVDRLKDMIKRSGENVAAGEVESVLTDHAAVYEAAVVGVPDPIKDESIKAFVILHAGAEATSGELIAFCRERLANFKVPDTIDIVEDFPRTAVGKIQKHLIRQSVLQ</sequence>
<evidence type="ECO:0000259" key="4">
    <source>
        <dbReference type="Pfam" id="PF13193"/>
    </source>
</evidence>